<dbReference type="KEGG" id="cgc:Cyagr_1988"/>
<dbReference type="EMBL" id="CP003495">
    <property type="protein sequence ID" value="AFY29114.1"/>
    <property type="molecule type" value="Genomic_DNA"/>
</dbReference>
<feature type="transmembrane region" description="Helical" evidence="1">
    <location>
        <begin position="177"/>
        <end position="194"/>
    </location>
</feature>
<feature type="transmembrane region" description="Helical" evidence="1">
    <location>
        <begin position="105"/>
        <end position="126"/>
    </location>
</feature>
<keyword evidence="1" id="KW-0812">Transmembrane</keyword>
<evidence type="ECO:0000313" key="2">
    <source>
        <dbReference type="EMBL" id="AFY29114.1"/>
    </source>
</evidence>
<dbReference type="STRING" id="292564.Cyagr_1988"/>
<feature type="transmembrane region" description="Helical" evidence="1">
    <location>
        <begin position="151"/>
        <end position="170"/>
    </location>
</feature>
<keyword evidence="1" id="KW-1133">Transmembrane helix</keyword>
<dbReference type="Proteomes" id="UP000010388">
    <property type="component" value="Chromosome"/>
</dbReference>
<reference evidence="3" key="1">
    <citation type="journal article" date="2013" name="Proc. Natl. Acad. Sci. U.S.A.">
        <title>Improving the coverage of the cyanobacterial phylum using diversity-driven genome sequencing.</title>
        <authorList>
            <person name="Shih P.M."/>
            <person name="Wu D."/>
            <person name="Latifi A."/>
            <person name="Axen S.D."/>
            <person name="Fewer D.P."/>
            <person name="Talla E."/>
            <person name="Calteau A."/>
            <person name="Cai F."/>
            <person name="Tandeau de Marsac N."/>
            <person name="Rippka R."/>
            <person name="Herdman M."/>
            <person name="Sivonen K."/>
            <person name="Coursin T."/>
            <person name="Laurent T."/>
            <person name="Goodwin L."/>
            <person name="Nolan M."/>
            <person name="Davenport K.W."/>
            <person name="Han C.S."/>
            <person name="Rubin E.M."/>
            <person name="Eisen J.A."/>
            <person name="Woyke T."/>
            <person name="Gugger M."/>
            <person name="Kerfeld C.A."/>
        </authorList>
    </citation>
    <scope>NUCLEOTIDE SEQUENCE [LARGE SCALE GENOMIC DNA]</scope>
    <source>
        <strain evidence="3">ATCC 27147 / PCC 6307</strain>
    </source>
</reference>
<name>K9P960_CYAGP</name>
<evidence type="ECO:0000313" key="3">
    <source>
        <dbReference type="Proteomes" id="UP000010388"/>
    </source>
</evidence>
<organism evidence="2 3">
    <name type="scientific">Cyanobium gracile (strain ATCC 27147 / PCC 6307)</name>
    <dbReference type="NCBI Taxonomy" id="292564"/>
    <lineage>
        <taxon>Bacteria</taxon>
        <taxon>Bacillati</taxon>
        <taxon>Cyanobacteriota</taxon>
        <taxon>Cyanophyceae</taxon>
        <taxon>Synechococcales</taxon>
        <taxon>Prochlorococcaceae</taxon>
        <taxon>Cyanobium</taxon>
    </lineage>
</organism>
<accession>K9P960</accession>
<dbReference type="Pfam" id="PF20334">
    <property type="entry name" value="DUF6629"/>
    <property type="match status" value="1"/>
</dbReference>
<feature type="transmembrane region" description="Helical" evidence="1">
    <location>
        <begin position="71"/>
        <end position="93"/>
    </location>
</feature>
<dbReference type="InterPro" id="IPR046737">
    <property type="entry name" value="DUF6629"/>
</dbReference>
<protein>
    <submittedName>
        <fullName evidence="2">Uncharacterized protein</fullName>
    </submittedName>
</protein>
<dbReference type="RefSeq" id="WP_015109559.1">
    <property type="nucleotide sequence ID" value="NC_019675.1"/>
</dbReference>
<dbReference type="HOGENOM" id="CLU_098310_1_0_3"/>
<dbReference type="eggNOG" id="ENOG5032S87">
    <property type="taxonomic scope" value="Bacteria"/>
</dbReference>
<dbReference type="OrthoDB" id="8441457at2"/>
<gene>
    <name evidence="2" type="ordered locus">Cyagr_1988</name>
</gene>
<keyword evidence="1" id="KW-0472">Membrane</keyword>
<sequence length="230" mass="25366">MCFSSSASFVVAAVLLPLGVGSVRYCQDQQRSDLLPLALTPLFFSMQQALEGLVWLGLEQGGSVWLVHPAALGYLFFAYAFWLVWFPWCVLQLNLHAPPPLRRRILVGLLVLGLLMGGVLWLPLVVDPSLFQPAVVHGSLDYHTTLLTDRWINLDFGSTIYAVIILGPLMLSASGRLRWFGGGILAAFLISHLAYGYAFASVWCFFSAVLSASLYWILRDPEPVVLPGLN</sequence>
<proteinExistence type="predicted"/>
<evidence type="ECO:0000256" key="1">
    <source>
        <dbReference type="SAM" id="Phobius"/>
    </source>
</evidence>
<dbReference type="AlphaFoldDB" id="K9P960"/>